<proteinExistence type="predicted"/>
<dbReference type="PATRIC" id="fig|394096.3.peg.2038"/>
<evidence type="ECO:0000313" key="2">
    <source>
        <dbReference type="EMBL" id="KFE70516.1"/>
    </source>
</evidence>
<dbReference type="Proteomes" id="UP000028725">
    <property type="component" value="Unassembled WGS sequence"/>
</dbReference>
<dbReference type="AlphaFoldDB" id="A0A085WS53"/>
<reference evidence="2 3" key="1">
    <citation type="submission" date="2014-04" db="EMBL/GenBank/DDBJ databases">
        <title>Genome assembly of Hyalangium minutum DSM 14724.</title>
        <authorList>
            <person name="Sharma G."/>
            <person name="Subramanian S."/>
        </authorList>
    </citation>
    <scope>NUCLEOTIDE SEQUENCE [LARGE SCALE GENOMIC DNA]</scope>
    <source>
        <strain evidence="2 3">DSM 14724</strain>
    </source>
</reference>
<feature type="transmembrane region" description="Helical" evidence="1">
    <location>
        <begin position="285"/>
        <end position="304"/>
    </location>
</feature>
<feature type="transmembrane region" description="Helical" evidence="1">
    <location>
        <begin position="118"/>
        <end position="138"/>
    </location>
</feature>
<dbReference type="EMBL" id="JMCB01000003">
    <property type="protein sequence ID" value="KFE70516.1"/>
    <property type="molecule type" value="Genomic_DNA"/>
</dbReference>
<feature type="transmembrane region" description="Helical" evidence="1">
    <location>
        <begin position="214"/>
        <end position="235"/>
    </location>
</feature>
<organism evidence="2 3">
    <name type="scientific">Hyalangium minutum</name>
    <dbReference type="NCBI Taxonomy" id="394096"/>
    <lineage>
        <taxon>Bacteria</taxon>
        <taxon>Pseudomonadati</taxon>
        <taxon>Myxococcota</taxon>
        <taxon>Myxococcia</taxon>
        <taxon>Myxococcales</taxon>
        <taxon>Cystobacterineae</taxon>
        <taxon>Archangiaceae</taxon>
        <taxon>Hyalangium</taxon>
    </lineage>
</organism>
<feature type="transmembrane region" description="Helical" evidence="1">
    <location>
        <begin position="316"/>
        <end position="333"/>
    </location>
</feature>
<keyword evidence="1" id="KW-0812">Transmembrane</keyword>
<comment type="caution">
    <text evidence="2">The sequence shown here is derived from an EMBL/GenBank/DDBJ whole genome shotgun (WGS) entry which is preliminary data.</text>
</comment>
<feature type="transmembrane region" description="Helical" evidence="1">
    <location>
        <begin position="255"/>
        <end position="273"/>
    </location>
</feature>
<evidence type="ECO:0008006" key="4">
    <source>
        <dbReference type="Google" id="ProtNLM"/>
    </source>
</evidence>
<feature type="transmembrane region" description="Helical" evidence="1">
    <location>
        <begin position="168"/>
        <end position="187"/>
    </location>
</feature>
<feature type="transmembrane region" description="Helical" evidence="1">
    <location>
        <begin position="50"/>
        <end position="72"/>
    </location>
</feature>
<keyword evidence="1" id="KW-1133">Transmembrane helix</keyword>
<evidence type="ECO:0000313" key="3">
    <source>
        <dbReference type="Proteomes" id="UP000028725"/>
    </source>
</evidence>
<gene>
    <name evidence="2" type="ORF">DB31_5558</name>
</gene>
<sequence>MDTSSHRRDLAIWAYAFGYFACYAPYSALTKALSSGWLQGMTRGISGFELLPATTLASLVGMFVFLTVKGWWRYAHRRTVFGLSVPSPGRWTFLSGLCSGAIIGTTTLAYTFDGTSIVFMMLLMRGGVLVIAPIVDAVSQRRVQWPSWVALGLSLGAVAVATGPGADWRLSLAAGLDLAVYLLAYFFRLRAMSRQAKSDDPAVSIRYFVEEQMVATPAIVFTLAVLALVGEGSVMTDIRQGFTDFFVRGRMLEEVSIGLLSQGTGIFGGLILLDHRENAFTVPVNRASSILAGVLATAVLSVWLGERGVDARELMGALLVMIAMGVLSIPTLTQARRARAAAGSPTPPVSGQGQG</sequence>
<keyword evidence="3" id="KW-1185">Reference proteome</keyword>
<evidence type="ECO:0000256" key="1">
    <source>
        <dbReference type="SAM" id="Phobius"/>
    </source>
</evidence>
<name>A0A085WS53_9BACT</name>
<keyword evidence="1" id="KW-0472">Membrane</keyword>
<protein>
    <recommendedName>
        <fullName evidence="4">EamA domain-containing protein</fullName>
    </recommendedName>
</protein>
<dbReference type="RefSeq" id="WP_157231903.1">
    <property type="nucleotide sequence ID" value="NZ_JMCB01000003.1"/>
</dbReference>
<feature type="transmembrane region" description="Helical" evidence="1">
    <location>
        <begin position="145"/>
        <end position="162"/>
    </location>
</feature>
<dbReference type="OrthoDB" id="3660737at2"/>
<dbReference type="STRING" id="394096.DB31_5558"/>
<accession>A0A085WS53</accession>
<feature type="transmembrane region" description="Helical" evidence="1">
    <location>
        <begin position="12"/>
        <end position="30"/>
    </location>
</feature>
<feature type="transmembrane region" description="Helical" evidence="1">
    <location>
        <begin position="93"/>
        <end position="112"/>
    </location>
</feature>